<feature type="transmembrane region" description="Helical" evidence="8">
    <location>
        <begin position="71"/>
        <end position="88"/>
    </location>
</feature>
<dbReference type="InterPro" id="IPR000522">
    <property type="entry name" value="ABC_transptr_permease_BtuC"/>
</dbReference>
<evidence type="ECO:0000256" key="8">
    <source>
        <dbReference type="SAM" id="Phobius"/>
    </source>
</evidence>
<comment type="subcellular location">
    <subcellularLocation>
        <location evidence="1">Cell membrane</location>
        <topology evidence="1">Multi-pass membrane protein</topology>
    </subcellularLocation>
</comment>
<feature type="transmembrane region" description="Helical" evidence="8">
    <location>
        <begin position="241"/>
        <end position="267"/>
    </location>
</feature>
<feature type="transmembrane region" description="Helical" evidence="8">
    <location>
        <begin position="128"/>
        <end position="146"/>
    </location>
</feature>
<keyword evidence="5 8" id="KW-0812">Transmembrane</keyword>
<evidence type="ECO:0000256" key="2">
    <source>
        <dbReference type="ARBA" id="ARBA00007935"/>
    </source>
</evidence>
<dbReference type="PANTHER" id="PTHR30472:SF1">
    <property type="entry name" value="FE(3+) DICITRATE TRANSPORT SYSTEM PERMEASE PROTEIN FECC-RELATED"/>
    <property type="match status" value="1"/>
</dbReference>
<evidence type="ECO:0000256" key="6">
    <source>
        <dbReference type="ARBA" id="ARBA00022989"/>
    </source>
</evidence>
<evidence type="ECO:0000256" key="3">
    <source>
        <dbReference type="ARBA" id="ARBA00022448"/>
    </source>
</evidence>
<dbReference type="Pfam" id="PF01032">
    <property type="entry name" value="FecCD"/>
    <property type="match status" value="1"/>
</dbReference>
<organism evidence="9 10">
    <name type="scientific">Rosenbergiella australiborealis</name>
    <dbReference type="NCBI Taxonomy" id="1544696"/>
    <lineage>
        <taxon>Bacteria</taxon>
        <taxon>Pseudomonadati</taxon>
        <taxon>Pseudomonadota</taxon>
        <taxon>Gammaproteobacteria</taxon>
        <taxon>Enterobacterales</taxon>
        <taxon>Erwiniaceae</taxon>
        <taxon>Rosenbergiella</taxon>
    </lineage>
</organism>
<comment type="similarity">
    <text evidence="2">Belongs to the binding-protein-dependent transport system permease family. FecCD subfamily.</text>
</comment>
<keyword evidence="4" id="KW-1003">Cell membrane</keyword>
<dbReference type="EMBL" id="JABBFO010000001">
    <property type="protein sequence ID" value="MBT0725856.1"/>
    <property type="molecule type" value="Genomic_DNA"/>
</dbReference>
<sequence>MKVKLSTTSLLSKPFYLFTLLLLVLFGLVVMSLVTGAKTISVSESWSSLSLWQVCHSENCDIIRFSRLPRTLAGLVAGCALGLAGALMQSLTRNPLADPGLLGVNSGASFTTVLGLSVWGSLSFWQSYSLAFFGALLAAVIVAVTGAGRGGRLNPIRLTLAGVSLAAILEGLTSGLSLLNPEIYDHLRFWQTGSLDVRQLSVFTLLSPFVITAAGLTLMMSRSLNALSLGEDLARTLGIRVGLVQILGVLLIALLSASATALTGPIAFIGLIAPHLARGCFGSDHRYFLPGTLLLTPAVLLLADIIGRSIGPGEIRVSIITAFIGAPVLIGLVRYRIGRGIS</sequence>
<feature type="transmembrane region" description="Helical" evidence="8">
    <location>
        <begin position="199"/>
        <end position="220"/>
    </location>
</feature>
<feature type="transmembrane region" description="Helical" evidence="8">
    <location>
        <begin position="100"/>
        <end position="122"/>
    </location>
</feature>
<feature type="transmembrane region" description="Helical" evidence="8">
    <location>
        <begin position="287"/>
        <end position="307"/>
    </location>
</feature>
<keyword evidence="6 8" id="KW-1133">Transmembrane helix</keyword>
<keyword evidence="3" id="KW-0813">Transport</keyword>
<reference evidence="9 10" key="1">
    <citation type="submission" date="2020-04" db="EMBL/GenBank/DDBJ databases">
        <title>Genome sequencing of Rosenbergiella species.</title>
        <authorList>
            <person name="Alvarez-Perez S."/>
            <person name="Lievens B."/>
        </authorList>
    </citation>
    <scope>NUCLEOTIDE SEQUENCE [LARGE SCALE GENOMIC DNA]</scope>
    <source>
        <strain evidence="9 10">CdVSA20.1</strain>
    </source>
</reference>
<dbReference type="PANTHER" id="PTHR30472">
    <property type="entry name" value="FERRIC ENTEROBACTIN TRANSPORT SYSTEM PERMEASE PROTEIN"/>
    <property type="match status" value="1"/>
</dbReference>
<dbReference type="Proteomes" id="UP000786875">
    <property type="component" value="Unassembled WGS sequence"/>
</dbReference>
<evidence type="ECO:0000256" key="1">
    <source>
        <dbReference type="ARBA" id="ARBA00004651"/>
    </source>
</evidence>
<dbReference type="CDD" id="cd06550">
    <property type="entry name" value="TM_ABC_iron-siderophores_like"/>
    <property type="match status" value="1"/>
</dbReference>
<evidence type="ECO:0000256" key="4">
    <source>
        <dbReference type="ARBA" id="ARBA00022475"/>
    </source>
</evidence>
<comment type="caution">
    <text evidence="9">The sequence shown here is derived from an EMBL/GenBank/DDBJ whole genome shotgun (WGS) entry which is preliminary data.</text>
</comment>
<evidence type="ECO:0000313" key="10">
    <source>
        <dbReference type="Proteomes" id="UP000786875"/>
    </source>
</evidence>
<feature type="transmembrane region" description="Helical" evidence="8">
    <location>
        <begin position="158"/>
        <end position="179"/>
    </location>
</feature>
<dbReference type="SUPFAM" id="SSF81345">
    <property type="entry name" value="ABC transporter involved in vitamin B12 uptake, BtuC"/>
    <property type="match status" value="1"/>
</dbReference>
<evidence type="ECO:0000256" key="5">
    <source>
        <dbReference type="ARBA" id="ARBA00022692"/>
    </source>
</evidence>
<dbReference type="Gene3D" id="1.10.3470.10">
    <property type="entry name" value="ABC transporter involved in vitamin B12 uptake, BtuC"/>
    <property type="match status" value="1"/>
</dbReference>
<keyword evidence="7 8" id="KW-0472">Membrane</keyword>
<evidence type="ECO:0000313" key="9">
    <source>
        <dbReference type="EMBL" id="MBT0725856.1"/>
    </source>
</evidence>
<protein>
    <submittedName>
        <fullName evidence="9">Iron chelate uptake ABC transporter family permease subunit</fullName>
    </submittedName>
</protein>
<evidence type="ECO:0000256" key="7">
    <source>
        <dbReference type="ARBA" id="ARBA00023136"/>
    </source>
</evidence>
<proteinExistence type="inferred from homology"/>
<feature type="transmembrane region" description="Helical" evidence="8">
    <location>
        <begin position="319"/>
        <end position="337"/>
    </location>
</feature>
<gene>
    <name evidence="9" type="ORF">HGT73_00330</name>
</gene>
<keyword evidence="10" id="KW-1185">Reference proteome</keyword>
<name>A0ABS5T0J6_9GAMM</name>
<accession>A0ABS5T0J6</accession>
<dbReference type="InterPro" id="IPR037294">
    <property type="entry name" value="ABC_BtuC-like"/>
</dbReference>